<dbReference type="GO" id="GO:0003700">
    <property type="term" value="F:DNA-binding transcription factor activity"/>
    <property type="evidence" value="ECO:0007669"/>
    <property type="project" value="InterPro"/>
</dbReference>
<keyword evidence="8" id="KW-1185">Reference proteome</keyword>
<dbReference type="OrthoDB" id="10712at2157"/>
<evidence type="ECO:0000313" key="6">
    <source>
        <dbReference type="EMBL" id="SMD31388.1"/>
    </source>
</evidence>
<dbReference type="PATRIC" id="fig|263820.9.peg.1222"/>
<keyword evidence="3" id="KW-0804">Transcription</keyword>
<dbReference type="GeneID" id="2844230"/>
<dbReference type="RefSeq" id="WP_011177977.1">
    <property type="nucleotide sequence ID" value="NC_005877.1"/>
</dbReference>
<dbReference type="KEGG" id="pto:PTO1176"/>
<dbReference type="GO" id="GO:0003677">
    <property type="term" value="F:DNA binding"/>
    <property type="evidence" value="ECO:0007669"/>
    <property type="project" value="UniProtKB-KW"/>
</dbReference>
<dbReference type="PRINTS" id="PR00598">
    <property type="entry name" value="HTHMARR"/>
</dbReference>
<dbReference type="InParanoid" id="Q6KZU1"/>
<dbReference type="PROSITE" id="PS50995">
    <property type="entry name" value="HTH_MARR_2"/>
    <property type="match status" value="1"/>
</dbReference>
<dbReference type="eggNOG" id="arCOG03177">
    <property type="taxonomic scope" value="Archaea"/>
</dbReference>
<sequence>MITTPKSYEVWKEFIKTWKIWYRASEKNLINLGISTVEYRILKNLYERGPLPMIELANINMVTQGWITGVVDKMEKNGYVKRDRSQNDRRVINISITEKGIEFFKHIAELHLNYIDMTLQDFTDYDMNEMIKLLQRVQENVNKLSE</sequence>
<evidence type="ECO:0000313" key="8">
    <source>
        <dbReference type="Proteomes" id="UP000192315"/>
    </source>
</evidence>
<protein>
    <submittedName>
        <fullName evidence="5">Transcriptional regulator, MarR family</fullName>
    </submittedName>
</protein>
<dbReference type="InterPro" id="IPR036390">
    <property type="entry name" value="WH_DNA-bd_sf"/>
</dbReference>
<dbReference type="PANTHER" id="PTHR42756:SF1">
    <property type="entry name" value="TRANSCRIPTIONAL REPRESSOR OF EMRAB OPERON"/>
    <property type="match status" value="1"/>
</dbReference>
<dbReference type="AlphaFoldDB" id="Q6KZU1"/>
<evidence type="ECO:0000313" key="7">
    <source>
        <dbReference type="Proteomes" id="UP000000438"/>
    </source>
</evidence>
<reference evidence="5" key="2">
    <citation type="submission" date="2004-02" db="EMBL/GenBank/DDBJ databases">
        <authorList>
            <person name="Fuetterer O."/>
            <person name="Angelov A."/>
            <person name="Liesegang H."/>
            <person name="Gottschalk G."/>
            <person name="Schleper C."/>
            <person name="Schepers B."/>
            <person name="Dock C."/>
            <person name="Antranikian G."/>
            <person name="Liebl W."/>
        </authorList>
    </citation>
    <scope>NUCLEOTIDE SEQUENCE</scope>
    <source>
        <strain evidence="5">DSM 9790</strain>
    </source>
</reference>
<keyword evidence="2" id="KW-0238">DNA-binding</keyword>
<accession>Q6KZU1</accession>
<keyword evidence="1" id="KW-0805">Transcription regulation</keyword>
<dbReference type="Proteomes" id="UP000192315">
    <property type="component" value="Unassembled WGS sequence"/>
</dbReference>
<dbReference type="EMBL" id="FWYE01000003">
    <property type="protein sequence ID" value="SMD31388.1"/>
    <property type="molecule type" value="Genomic_DNA"/>
</dbReference>
<dbReference type="InterPro" id="IPR000835">
    <property type="entry name" value="HTH_MarR-typ"/>
</dbReference>
<evidence type="ECO:0000259" key="4">
    <source>
        <dbReference type="PROSITE" id="PS50995"/>
    </source>
</evidence>
<dbReference type="PANTHER" id="PTHR42756">
    <property type="entry name" value="TRANSCRIPTIONAL REGULATOR, MARR"/>
    <property type="match status" value="1"/>
</dbReference>
<dbReference type="EMBL" id="AE017261">
    <property type="protein sequence ID" value="AAT43761.1"/>
    <property type="molecule type" value="Genomic_DNA"/>
</dbReference>
<proteinExistence type="predicted"/>
<evidence type="ECO:0000313" key="5">
    <source>
        <dbReference type="EMBL" id="AAT43761.1"/>
    </source>
</evidence>
<dbReference type="HOGENOM" id="CLU_083287_27_4_2"/>
<dbReference type="Gene3D" id="1.10.10.10">
    <property type="entry name" value="Winged helix-like DNA-binding domain superfamily/Winged helix DNA-binding domain"/>
    <property type="match status" value="1"/>
</dbReference>
<dbReference type="InterPro" id="IPR036388">
    <property type="entry name" value="WH-like_DNA-bd_sf"/>
</dbReference>
<evidence type="ECO:0000256" key="3">
    <source>
        <dbReference type="ARBA" id="ARBA00023163"/>
    </source>
</evidence>
<evidence type="ECO:0000256" key="2">
    <source>
        <dbReference type="ARBA" id="ARBA00023125"/>
    </source>
</evidence>
<evidence type="ECO:0000256" key="1">
    <source>
        <dbReference type="ARBA" id="ARBA00023015"/>
    </source>
</evidence>
<feature type="domain" description="HTH marR-type" evidence="4">
    <location>
        <begin position="1"/>
        <end position="139"/>
    </location>
</feature>
<accession>A0A8G2FXS0</accession>
<reference evidence="5 7" key="1">
    <citation type="journal article" date="2004" name="Proc. Natl. Acad. Sci. U.S.A.">
        <title>Genome sequence of Picrophilus torridus and its implications for life around pH 0.</title>
        <authorList>
            <person name="Futterer O."/>
            <person name="Angelov A."/>
            <person name="Liesegang H."/>
            <person name="Gottschalk G."/>
            <person name="Schleper C."/>
            <person name="Schepers B."/>
            <person name="Dock C."/>
            <person name="Antranikian G."/>
            <person name="Liebl W."/>
        </authorList>
    </citation>
    <scope>NUCLEOTIDE SEQUENCE [LARGE SCALE GENOMIC DNA]</scope>
    <source>
        <strain evidence="7">ATCC 700027 / DSM 9790 / JCM 10055 / NBRC 100828</strain>
        <strain evidence="5">DSM 9790</strain>
    </source>
</reference>
<dbReference type="SUPFAM" id="SSF46785">
    <property type="entry name" value="Winged helix' DNA-binding domain"/>
    <property type="match status" value="1"/>
</dbReference>
<reference evidence="6 8" key="3">
    <citation type="submission" date="2017-04" db="EMBL/GenBank/DDBJ databases">
        <authorList>
            <person name="Varghese N."/>
            <person name="Submissions S."/>
        </authorList>
    </citation>
    <scope>NUCLEOTIDE SEQUENCE [LARGE SCALE GENOMIC DNA]</scope>
    <source>
        <strain evidence="6 8">DSM 9789</strain>
    </source>
</reference>
<dbReference type="Pfam" id="PF01047">
    <property type="entry name" value="MarR"/>
    <property type="match status" value="1"/>
</dbReference>
<gene>
    <name evidence="5" type="ordered locus">PTO1176</name>
    <name evidence="6" type="ORF">SAMN02745355_1320</name>
</gene>
<dbReference type="SMART" id="SM00347">
    <property type="entry name" value="HTH_MARR"/>
    <property type="match status" value="1"/>
</dbReference>
<name>Q6KZU1_PICTO</name>
<dbReference type="STRING" id="263820.PTO1176"/>
<dbReference type="Proteomes" id="UP000000438">
    <property type="component" value="Chromosome"/>
</dbReference>
<organism evidence="5 7">
    <name type="scientific">Picrophilus torridus (strain ATCC 700027 / DSM 9790 / JCM 10055 / NBRC 100828 / KAW 2/3)</name>
    <dbReference type="NCBI Taxonomy" id="1122961"/>
    <lineage>
        <taxon>Archaea</taxon>
        <taxon>Methanobacteriati</taxon>
        <taxon>Thermoplasmatota</taxon>
        <taxon>Thermoplasmata</taxon>
        <taxon>Thermoplasmatales</taxon>
        <taxon>Picrophilaceae</taxon>
        <taxon>Picrophilus</taxon>
    </lineage>
</organism>
<dbReference type="PaxDb" id="263820-PTO1176"/>